<dbReference type="CDD" id="cd20273">
    <property type="entry name" value="Complex1_LYR_unchar"/>
    <property type="match status" value="1"/>
</dbReference>
<dbReference type="Proteomes" id="UP000799440">
    <property type="component" value="Unassembled WGS sequence"/>
</dbReference>
<dbReference type="InterPro" id="IPR046896">
    <property type="entry name" value="Cup1-like_N"/>
</dbReference>
<dbReference type="Pfam" id="PF20263">
    <property type="entry name" value="LYRM2-like"/>
    <property type="match status" value="1"/>
</dbReference>
<evidence type="ECO:0000313" key="3">
    <source>
        <dbReference type="Proteomes" id="UP000799440"/>
    </source>
</evidence>
<evidence type="ECO:0000259" key="1">
    <source>
        <dbReference type="Pfam" id="PF20263"/>
    </source>
</evidence>
<gene>
    <name evidence="2" type="ORF">M011DRAFT_408633</name>
</gene>
<protein>
    <recommendedName>
        <fullName evidence="1">LYR motif-containing protein Cup1-like N-terminal domain-containing protein</fullName>
    </recommendedName>
</protein>
<feature type="domain" description="LYR motif-containing protein Cup1-like N-terminal" evidence="1">
    <location>
        <begin position="16"/>
        <end position="122"/>
    </location>
</feature>
<proteinExistence type="predicted"/>
<dbReference type="OrthoDB" id="5521299at2759"/>
<keyword evidence="3" id="KW-1185">Reference proteome</keyword>
<organism evidence="2 3">
    <name type="scientific">Sporormia fimetaria CBS 119925</name>
    <dbReference type="NCBI Taxonomy" id="1340428"/>
    <lineage>
        <taxon>Eukaryota</taxon>
        <taxon>Fungi</taxon>
        <taxon>Dikarya</taxon>
        <taxon>Ascomycota</taxon>
        <taxon>Pezizomycotina</taxon>
        <taxon>Dothideomycetes</taxon>
        <taxon>Pleosporomycetidae</taxon>
        <taxon>Pleosporales</taxon>
        <taxon>Sporormiaceae</taxon>
        <taxon>Sporormia</taxon>
    </lineage>
</organism>
<dbReference type="AlphaFoldDB" id="A0A6A6V4Y7"/>
<accession>A0A6A6V4Y7</accession>
<dbReference type="EMBL" id="MU006589">
    <property type="protein sequence ID" value="KAF2744381.1"/>
    <property type="molecule type" value="Genomic_DNA"/>
</dbReference>
<name>A0A6A6V4Y7_9PLEO</name>
<evidence type="ECO:0000313" key="2">
    <source>
        <dbReference type="EMBL" id="KAF2744381.1"/>
    </source>
</evidence>
<reference evidence="2" key="1">
    <citation type="journal article" date="2020" name="Stud. Mycol.">
        <title>101 Dothideomycetes genomes: a test case for predicting lifestyles and emergence of pathogens.</title>
        <authorList>
            <person name="Haridas S."/>
            <person name="Albert R."/>
            <person name="Binder M."/>
            <person name="Bloem J."/>
            <person name="Labutti K."/>
            <person name="Salamov A."/>
            <person name="Andreopoulos B."/>
            <person name="Baker S."/>
            <person name="Barry K."/>
            <person name="Bills G."/>
            <person name="Bluhm B."/>
            <person name="Cannon C."/>
            <person name="Castanera R."/>
            <person name="Culley D."/>
            <person name="Daum C."/>
            <person name="Ezra D."/>
            <person name="Gonzalez J."/>
            <person name="Henrissat B."/>
            <person name="Kuo A."/>
            <person name="Liang C."/>
            <person name="Lipzen A."/>
            <person name="Lutzoni F."/>
            <person name="Magnuson J."/>
            <person name="Mondo S."/>
            <person name="Nolan M."/>
            <person name="Ohm R."/>
            <person name="Pangilinan J."/>
            <person name="Park H.-J."/>
            <person name="Ramirez L."/>
            <person name="Alfaro M."/>
            <person name="Sun H."/>
            <person name="Tritt A."/>
            <person name="Yoshinaga Y."/>
            <person name="Zwiers L.-H."/>
            <person name="Turgeon B."/>
            <person name="Goodwin S."/>
            <person name="Spatafora J."/>
            <person name="Crous P."/>
            <person name="Grigoriev I."/>
        </authorList>
    </citation>
    <scope>NUCLEOTIDE SEQUENCE</scope>
    <source>
        <strain evidence="2">CBS 119925</strain>
    </source>
</reference>
<sequence length="379" mass="43685">MKTAPPTPSQLKSLHLFRALLREASYLPDATLRSHFHRHIVNRFKAYQPTHNATATAERTYRRSGYKRRYIDIIDARTSEAQKRAKKGLNHLRSANAGNRRDLQKLMLFAYGRIGRRKYILLDDLMKPDPEAKGAEDPGPSPLQKHYYSDRPNLRFFDAPKDKIHPGRKVANEVSIDFLPRYSRLKAALKGQAQRNVSLGPPLRRVSIIIDKYNVWQRPMPIKRARNDVNRWYKDTMTKLLPPLPNYEWDELHALASGAAKWLGPVARRTPARTLQPIIDNPIARSKTVIDVGLALDKPAKADRLPDPRRPMRDQVSPRFMRRLYAYVLQYCCKLEYDEKRRSWVTHWATLNATPPPVYSKPVDAGLFEGVDAQGKVIT</sequence>